<dbReference type="Proteomes" id="UP001465331">
    <property type="component" value="Unassembled WGS sequence"/>
</dbReference>
<keyword evidence="4" id="KW-1185">Reference proteome</keyword>
<gene>
    <name evidence="3" type="ORF">ABSH63_01860</name>
</gene>
<accession>A0ABV2A677</accession>
<dbReference type="PANTHER" id="PTHR43037">
    <property type="entry name" value="UNNAMED PRODUCT-RELATED"/>
    <property type="match status" value="1"/>
</dbReference>
<sequence length="305" mass="32683">MTSRPIHDLRHALLLVAAMLLLGACMSSPEVRAQQPGSASEHEFRSGLLKRSYRLYVPRSYDENKPMPLLVALHGGLGTGKAMAEVSGFDRLAEARGLIVAYPDGLGRAWNAGSCCGKPMENRIDDVGFMKNLVADVKTKVAIDSRRVYGAGFSNGAMLVHRVACEAPGTFTAIAAVAGGIMVKDCTPAKGTPTLVIQGRDDPRIPWSGGEFEGNYRPSVAEVVSTLGKRNRCSGTETVIVDDGIVTCKKLDGCADGDDVQWCGLKGVGHQWPGGKTLLPGLLGKNTDRFDASQQIVDFFLRYQS</sequence>
<comment type="caution">
    <text evidence="3">The sequence shown here is derived from an EMBL/GenBank/DDBJ whole genome shotgun (WGS) entry which is preliminary data.</text>
</comment>
<dbReference type="EMBL" id="JBEPIJ010000001">
    <property type="protein sequence ID" value="MES0872760.1"/>
    <property type="molecule type" value="Genomic_DNA"/>
</dbReference>
<evidence type="ECO:0000256" key="2">
    <source>
        <dbReference type="ARBA" id="ARBA00022801"/>
    </source>
</evidence>
<keyword evidence="2" id="KW-0378">Hydrolase</keyword>
<name>A0ABV2A677_9GAMM</name>
<dbReference type="InterPro" id="IPR050955">
    <property type="entry name" value="Plant_Biomass_Hydrol_Est"/>
</dbReference>
<dbReference type="Gene3D" id="3.40.50.1820">
    <property type="entry name" value="alpha/beta hydrolase"/>
    <property type="match status" value="1"/>
</dbReference>
<reference evidence="3 4" key="1">
    <citation type="submission" date="2024-06" db="EMBL/GenBank/DDBJ databases">
        <authorList>
            <person name="Li Z."/>
            <person name="Jiang Y."/>
        </authorList>
    </citation>
    <scope>NUCLEOTIDE SEQUENCE [LARGE SCALE GENOMIC DNA]</scope>
    <source>
        <strain evidence="3 4">HSW-8</strain>
    </source>
</reference>
<protein>
    <submittedName>
        <fullName evidence="3">PHB depolymerase family esterase</fullName>
    </submittedName>
</protein>
<proteinExistence type="predicted"/>
<keyword evidence="1" id="KW-0732">Signal</keyword>
<evidence type="ECO:0000256" key="1">
    <source>
        <dbReference type="ARBA" id="ARBA00022729"/>
    </source>
</evidence>
<dbReference type="RefSeq" id="WP_352886890.1">
    <property type="nucleotide sequence ID" value="NZ_JBEPIJ010000001.1"/>
</dbReference>
<evidence type="ECO:0000313" key="3">
    <source>
        <dbReference type="EMBL" id="MES0872760.1"/>
    </source>
</evidence>
<dbReference type="SUPFAM" id="SSF53474">
    <property type="entry name" value="alpha/beta-Hydrolases"/>
    <property type="match status" value="1"/>
</dbReference>
<dbReference type="Pfam" id="PF10503">
    <property type="entry name" value="Esterase_PHB"/>
    <property type="match status" value="1"/>
</dbReference>
<dbReference type="InterPro" id="IPR029058">
    <property type="entry name" value="AB_hydrolase_fold"/>
</dbReference>
<dbReference type="PANTHER" id="PTHR43037:SF1">
    <property type="entry name" value="BLL1128 PROTEIN"/>
    <property type="match status" value="1"/>
</dbReference>
<organism evidence="3 4">
    <name type="scientific">Sinimarinibacterium thermocellulolyticum</name>
    <dbReference type="NCBI Taxonomy" id="3170016"/>
    <lineage>
        <taxon>Bacteria</taxon>
        <taxon>Pseudomonadati</taxon>
        <taxon>Pseudomonadota</taxon>
        <taxon>Gammaproteobacteria</taxon>
        <taxon>Nevskiales</taxon>
        <taxon>Nevskiaceae</taxon>
        <taxon>Sinimarinibacterium</taxon>
    </lineage>
</organism>
<evidence type="ECO:0000313" key="4">
    <source>
        <dbReference type="Proteomes" id="UP001465331"/>
    </source>
</evidence>
<dbReference type="InterPro" id="IPR010126">
    <property type="entry name" value="Esterase_phb"/>
</dbReference>
<dbReference type="PROSITE" id="PS51257">
    <property type="entry name" value="PROKAR_LIPOPROTEIN"/>
    <property type="match status" value="1"/>
</dbReference>